<dbReference type="CDD" id="cd15904">
    <property type="entry name" value="TSPO_MBR"/>
    <property type="match status" value="1"/>
</dbReference>
<dbReference type="GO" id="GO:0033013">
    <property type="term" value="P:tetrapyrrole metabolic process"/>
    <property type="evidence" value="ECO:0007669"/>
    <property type="project" value="UniProtKB-ARBA"/>
</dbReference>
<dbReference type="PANTHER" id="PTHR10057">
    <property type="entry name" value="PERIPHERAL-TYPE BENZODIAZEPINE RECEPTOR"/>
    <property type="match status" value="1"/>
</dbReference>
<dbReference type="Proteomes" id="UP000034022">
    <property type="component" value="Unassembled WGS sequence"/>
</dbReference>
<gene>
    <name evidence="7" type="ORF">US91_C0001G0082</name>
</gene>
<sequence>MKINNTFKLIIAIVVSELAGIIGSVFTTQSISGWYADIVKPALNPPAWVFGPVWTTLFVLMGISAFLIWKKGLDRKDVKIALGIFIGQLVLNTLWSIIFFGLHSPGGALFEMIFLWFAIVATIIAFAKISRPAMWLLLPYILWVSFAGYLNYSIWHLNSSANFGQIACTEEAKLCPDGSYVGRTGPRCEFAQCPGEANNDLWKLSADGQTGISFKYPERLLTDYIFTQSWPPKVAVSNNDHQLNCLETPAESSLPQRVAKRMVDNRTYCVKANSEGAAGSVYTTYDYSTIKDDELVTVSFTLVYPQCDNYDNPQKTTCKNERTSFDLDSTVDRIVQTIKIVN</sequence>
<evidence type="ECO:0000256" key="1">
    <source>
        <dbReference type="ARBA" id="ARBA00004141"/>
    </source>
</evidence>
<comment type="subcellular location">
    <subcellularLocation>
        <location evidence="1">Membrane</location>
        <topology evidence="1">Multi-pass membrane protein</topology>
    </subcellularLocation>
</comment>
<dbReference type="Pfam" id="PF03073">
    <property type="entry name" value="TspO_MBR"/>
    <property type="match status" value="1"/>
</dbReference>
<keyword evidence="5 6" id="KW-0472">Membrane</keyword>
<dbReference type="InterPro" id="IPR004307">
    <property type="entry name" value="TspO_MBR"/>
</dbReference>
<organism evidence="7 8">
    <name type="scientific">Candidatus Falkowbacteria bacterium GW2011_GWE1_38_31</name>
    <dbReference type="NCBI Taxonomy" id="1618638"/>
    <lineage>
        <taxon>Bacteria</taxon>
        <taxon>Candidatus Falkowiibacteriota</taxon>
    </lineage>
</organism>
<protein>
    <submittedName>
        <fullName evidence="7">TspO and MBR like protein</fullName>
    </submittedName>
</protein>
<reference evidence="7 8" key="1">
    <citation type="journal article" date="2015" name="Nature">
        <title>rRNA introns, odd ribosomes, and small enigmatic genomes across a large radiation of phyla.</title>
        <authorList>
            <person name="Brown C.T."/>
            <person name="Hug L.A."/>
            <person name="Thomas B.C."/>
            <person name="Sharon I."/>
            <person name="Castelle C.J."/>
            <person name="Singh A."/>
            <person name="Wilkins M.J."/>
            <person name="Williams K.H."/>
            <person name="Banfield J.F."/>
        </authorList>
    </citation>
    <scope>NUCLEOTIDE SEQUENCE [LARGE SCALE GENOMIC DNA]</scope>
</reference>
<dbReference type="PANTHER" id="PTHR10057:SF0">
    <property type="entry name" value="TRANSLOCATOR PROTEIN"/>
    <property type="match status" value="1"/>
</dbReference>
<evidence type="ECO:0000313" key="8">
    <source>
        <dbReference type="Proteomes" id="UP000034022"/>
    </source>
</evidence>
<dbReference type="FunFam" id="1.20.1260.100:FF:000001">
    <property type="entry name" value="translocator protein 2"/>
    <property type="match status" value="1"/>
</dbReference>
<comment type="similarity">
    <text evidence="2">Belongs to the TspO/BZRP family.</text>
</comment>
<dbReference type="InterPro" id="IPR038330">
    <property type="entry name" value="TspO/MBR-related_sf"/>
</dbReference>
<evidence type="ECO:0000256" key="4">
    <source>
        <dbReference type="ARBA" id="ARBA00022989"/>
    </source>
</evidence>
<feature type="transmembrane region" description="Helical" evidence="6">
    <location>
        <begin position="7"/>
        <end position="27"/>
    </location>
</feature>
<feature type="transmembrane region" description="Helical" evidence="6">
    <location>
        <begin position="80"/>
        <end position="102"/>
    </location>
</feature>
<dbReference type="GO" id="GO:0016020">
    <property type="term" value="C:membrane"/>
    <property type="evidence" value="ECO:0007669"/>
    <property type="project" value="UniProtKB-SubCell"/>
</dbReference>
<feature type="transmembrane region" description="Helical" evidence="6">
    <location>
        <begin position="47"/>
        <end position="68"/>
    </location>
</feature>
<proteinExistence type="inferred from homology"/>
<evidence type="ECO:0000313" key="7">
    <source>
        <dbReference type="EMBL" id="KKQ71155.1"/>
    </source>
</evidence>
<evidence type="ECO:0000256" key="2">
    <source>
        <dbReference type="ARBA" id="ARBA00007524"/>
    </source>
</evidence>
<evidence type="ECO:0000256" key="3">
    <source>
        <dbReference type="ARBA" id="ARBA00022692"/>
    </source>
</evidence>
<evidence type="ECO:0000256" key="5">
    <source>
        <dbReference type="ARBA" id="ARBA00023136"/>
    </source>
</evidence>
<dbReference type="AlphaFoldDB" id="A0A0G0K6U4"/>
<keyword evidence="3 6" id="KW-0812">Transmembrane</keyword>
<name>A0A0G0K6U4_9BACT</name>
<dbReference type="EMBL" id="LBUU01000001">
    <property type="protein sequence ID" value="KKQ71155.1"/>
    <property type="molecule type" value="Genomic_DNA"/>
</dbReference>
<comment type="caution">
    <text evidence="7">The sequence shown here is derived from an EMBL/GenBank/DDBJ whole genome shotgun (WGS) entry which is preliminary data.</text>
</comment>
<accession>A0A0G0K6U4</accession>
<feature type="transmembrane region" description="Helical" evidence="6">
    <location>
        <begin position="134"/>
        <end position="155"/>
    </location>
</feature>
<feature type="transmembrane region" description="Helical" evidence="6">
    <location>
        <begin position="108"/>
        <end position="127"/>
    </location>
</feature>
<evidence type="ECO:0000256" key="6">
    <source>
        <dbReference type="SAM" id="Phobius"/>
    </source>
</evidence>
<keyword evidence="4 6" id="KW-1133">Transmembrane helix</keyword>
<dbReference type="Gene3D" id="1.20.1260.100">
    <property type="entry name" value="TspO/MBR protein"/>
    <property type="match status" value="1"/>
</dbReference>